<feature type="compositionally biased region" description="Basic and acidic residues" evidence="1">
    <location>
        <begin position="336"/>
        <end position="346"/>
    </location>
</feature>
<keyword evidence="2" id="KW-1185">Reference proteome</keyword>
<protein>
    <submittedName>
        <fullName evidence="3">Uncharacterized protein LOC108254345</fullName>
    </submittedName>
</protein>
<dbReference type="KEGG" id="dci:108254345"/>
<dbReference type="Proteomes" id="UP000079169">
    <property type="component" value="Unplaced"/>
</dbReference>
<dbReference type="STRING" id="121845.A0A1S4ERN7"/>
<evidence type="ECO:0000313" key="3">
    <source>
        <dbReference type="RefSeq" id="XP_017304838.2"/>
    </source>
</evidence>
<accession>A0A1S4ERN7</accession>
<dbReference type="RefSeq" id="XP_017304838.2">
    <property type="nucleotide sequence ID" value="XM_017449349.2"/>
</dbReference>
<name>A0A1S4ERN7_DIACI</name>
<proteinExistence type="predicted"/>
<organism evidence="2 3">
    <name type="scientific">Diaphorina citri</name>
    <name type="common">Asian citrus psyllid</name>
    <dbReference type="NCBI Taxonomy" id="121845"/>
    <lineage>
        <taxon>Eukaryota</taxon>
        <taxon>Metazoa</taxon>
        <taxon>Ecdysozoa</taxon>
        <taxon>Arthropoda</taxon>
        <taxon>Hexapoda</taxon>
        <taxon>Insecta</taxon>
        <taxon>Pterygota</taxon>
        <taxon>Neoptera</taxon>
        <taxon>Paraneoptera</taxon>
        <taxon>Hemiptera</taxon>
        <taxon>Sternorrhyncha</taxon>
        <taxon>Psylloidea</taxon>
        <taxon>Psyllidae</taxon>
        <taxon>Diaphorininae</taxon>
        <taxon>Diaphorina</taxon>
    </lineage>
</organism>
<dbReference type="AlphaFoldDB" id="A0A1S4ERN7"/>
<dbReference type="GeneID" id="108254345"/>
<feature type="non-terminal residue" evidence="3">
    <location>
        <position position="454"/>
    </location>
</feature>
<gene>
    <name evidence="3" type="primary">LOC108254345</name>
</gene>
<dbReference type="PaxDb" id="121845-A0A1S4ERN7"/>
<feature type="region of interest" description="Disordered" evidence="1">
    <location>
        <begin position="336"/>
        <end position="382"/>
    </location>
</feature>
<reference evidence="3" key="1">
    <citation type="submission" date="2025-08" db="UniProtKB">
        <authorList>
            <consortium name="RefSeq"/>
        </authorList>
    </citation>
    <scope>IDENTIFICATION</scope>
</reference>
<evidence type="ECO:0000256" key="1">
    <source>
        <dbReference type="SAM" id="MobiDB-lite"/>
    </source>
</evidence>
<sequence length="454" mass="53203">MGDEDEPGGRFPLDRRKRDFEKILYEEGVRIEVYRVIIQKKRNPEQRPSISQLKVADIIYRKMKVGGDIIETKKIGRNRIIAICRDAQTANKLVESEDLKKDHEVFVPFSFISRAAVIRNVDVEYTEEELKEEIDSGEYKILSVKRMKRRMFRDGKITFGESQSVKIFFQGSQFPAAVYLWGVRLACEPFMPPIIQCYRCFRYNHTISQCRGNKVCKVCGSKDEPHECNLTESCINCKGNHKADSAECPEKKRQKSIKELMAFQNLSVMEATSMLPKSNERDMFSVITSNRFQVFENYNEVFPEMRQSGHQNPTIRSRTFEPYRPTAQARRRIGMEPRIRKQTENPKRRRNVNGSPKEVQQQEKKICTPIQAVKDGEEREKRDRPLGLVGYEVFRQDRNYSRYEINNENYQFQKKDEAEVKTVEKKKKDDMNKTLIDLNSSTSSSMSHEYMEAE</sequence>
<feature type="region of interest" description="Disordered" evidence="1">
    <location>
        <begin position="432"/>
        <end position="454"/>
    </location>
</feature>
<evidence type="ECO:0000313" key="2">
    <source>
        <dbReference type="Proteomes" id="UP000079169"/>
    </source>
</evidence>